<feature type="signal peptide" evidence="1">
    <location>
        <begin position="1"/>
        <end position="19"/>
    </location>
</feature>
<feature type="chain" id="PRO_5022986413" evidence="1">
    <location>
        <begin position="20"/>
        <end position="78"/>
    </location>
</feature>
<dbReference type="EMBL" id="VSRR010001400">
    <property type="protein sequence ID" value="MPC24988.1"/>
    <property type="molecule type" value="Genomic_DNA"/>
</dbReference>
<accession>A0A5B7DU66</accession>
<evidence type="ECO:0000313" key="3">
    <source>
        <dbReference type="Proteomes" id="UP000324222"/>
    </source>
</evidence>
<protein>
    <submittedName>
        <fullName evidence="2">Uncharacterized protein</fullName>
    </submittedName>
</protein>
<proteinExistence type="predicted"/>
<keyword evidence="1" id="KW-0732">Signal</keyword>
<dbReference type="AlphaFoldDB" id="A0A5B7DU66"/>
<keyword evidence="3" id="KW-1185">Reference proteome</keyword>
<comment type="caution">
    <text evidence="2">The sequence shown here is derived from an EMBL/GenBank/DDBJ whole genome shotgun (WGS) entry which is preliminary data.</text>
</comment>
<evidence type="ECO:0000313" key="2">
    <source>
        <dbReference type="EMBL" id="MPC24988.1"/>
    </source>
</evidence>
<name>A0A5B7DU66_PORTR</name>
<organism evidence="2 3">
    <name type="scientific">Portunus trituberculatus</name>
    <name type="common">Swimming crab</name>
    <name type="synonym">Neptunus trituberculatus</name>
    <dbReference type="NCBI Taxonomy" id="210409"/>
    <lineage>
        <taxon>Eukaryota</taxon>
        <taxon>Metazoa</taxon>
        <taxon>Ecdysozoa</taxon>
        <taxon>Arthropoda</taxon>
        <taxon>Crustacea</taxon>
        <taxon>Multicrustacea</taxon>
        <taxon>Malacostraca</taxon>
        <taxon>Eumalacostraca</taxon>
        <taxon>Eucarida</taxon>
        <taxon>Decapoda</taxon>
        <taxon>Pleocyemata</taxon>
        <taxon>Brachyura</taxon>
        <taxon>Eubrachyura</taxon>
        <taxon>Portunoidea</taxon>
        <taxon>Portunidae</taxon>
        <taxon>Portuninae</taxon>
        <taxon>Portunus</taxon>
    </lineage>
</organism>
<reference evidence="2 3" key="1">
    <citation type="submission" date="2019-05" db="EMBL/GenBank/DDBJ databases">
        <title>Another draft genome of Portunus trituberculatus and its Hox gene families provides insights of decapod evolution.</title>
        <authorList>
            <person name="Jeong J.-H."/>
            <person name="Song I."/>
            <person name="Kim S."/>
            <person name="Choi T."/>
            <person name="Kim D."/>
            <person name="Ryu S."/>
            <person name="Kim W."/>
        </authorList>
    </citation>
    <scope>NUCLEOTIDE SEQUENCE [LARGE SCALE GENOMIC DNA]</scope>
    <source>
        <tissue evidence="2">Muscle</tissue>
    </source>
</reference>
<gene>
    <name evidence="2" type="ORF">E2C01_018083</name>
</gene>
<sequence>MIFLIKLLALSIQRRPTLQEVNRSRRDATKRLTSDLPKISDWGRESLIKLSSVQCLKNSIPPAINSTQTSRQLSPLLQ</sequence>
<dbReference type="Proteomes" id="UP000324222">
    <property type="component" value="Unassembled WGS sequence"/>
</dbReference>
<evidence type="ECO:0000256" key="1">
    <source>
        <dbReference type="SAM" id="SignalP"/>
    </source>
</evidence>